<reference evidence="3" key="1">
    <citation type="submission" date="2005-09" db="EMBL/GenBank/DDBJ databases">
        <authorList>
            <person name="Mural R.J."/>
            <person name="Li P.W."/>
            <person name="Adams M.D."/>
            <person name="Amanatides P.G."/>
            <person name="Baden-Tillson H."/>
            <person name="Barnstead M."/>
            <person name="Chin S.H."/>
            <person name="Dew I."/>
            <person name="Evans C.A."/>
            <person name="Ferriera S."/>
            <person name="Flanigan M."/>
            <person name="Fosler C."/>
            <person name="Glodek A."/>
            <person name="Gu Z."/>
            <person name="Holt R.A."/>
            <person name="Jennings D."/>
            <person name="Kraft C.L."/>
            <person name="Lu F."/>
            <person name="Nguyen T."/>
            <person name="Nusskern D.R."/>
            <person name="Pfannkoch C.M."/>
            <person name="Sitter C."/>
            <person name="Sutton G.G."/>
            <person name="Venter J.C."/>
            <person name="Wang Z."/>
            <person name="Woodage T."/>
            <person name="Zheng X.H."/>
            <person name="Zhong F."/>
        </authorList>
    </citation>
    <scope>NUCLEOTIDE SEQUENCE [LARGE SCALE GENOMIC DNA]</scope>
    <source>
        <strain>BN</strain>
        <strain evidence="3">Sprague-Dawley</strain>
    </source>
</reference>
<protein>
    <submittedName>
        <fullName evidence="2">RCG62258</fullName>
    </submittedName>
</protein>
<dbReference type="Proteomes" id="UP000234681">
    <property type="component" value="Chromosome 6"/>
</dbReference>
<feature type="region of interest" description="Disordered" evidence="1">
    <location>
        <begin position="1"/>
        <end position="36"/>
    </location>
</feature>
<accession>A6HAY6</accession>
<dbReference type="EMBL" id="CH473947">
    <property type="protein sequence ID" value="EDM03191.1"/>
    <property type="molecule type" value="Genomic_DNA"/>
</dbReference>
<dbReference type="AlphaFoldDB" id="A6HAY6"/>
<sequence>MGTGQALAMGAEASSGQRKETAGTHLNMTGPSHPRNPCLCHSYCLV</sequence>
<evidence type="ECO:0000256" key="1">
    <source>
        <dbReference type="SAM" id="MobiDB-lite"/>
    </source>
</evidence>
<organism evidence="2 3">
    <name type="scientific">Rattus norvegicus</name>
    <name type="common">Rat</name>
    <dbReference type="NCBI Taxonomy" id="10116"/>
    <lineage>
        <taxon>Eukaryota</taxon>
        <taxon>Metazoa</taxon>
        <taxon>Chordata</taxon>
        <taxon>Craniata</taxon>
        <taxon>Vertebrata</taxon>
        <taxon>Euteleostomi</taxon>
        <taxon>Mammalia</taxon>
        <taxon>Eutheria</taxon>
        <taxon>Euarchontoglires</taxon>
        <taxon>Glires</taxon>
        <taxon>Rodentia</taxon>
        <taxon>Myomorpha</taxon>
        <taxon>Muroidea</taxon>
        <taxon>Muridae</taxon>
        <taxon>Murinae</taxon>
        <taxon>Rattus</taxon>
    </lineage>
</organism>
<name>A6HAY6_RAT</name>
<evidence type="ECO:0000313" key="3">
    <source>
        <dbReference type="Proteomes" id="UP000234681"/>
    </source>
</evidence>
<gene>
    <name evidence="2" type="ORF">rCG_62258</name>
</gene>
<proteinExistence type="predicted"/>
<evidence type="ECO:0000313" key="2">
    <source>
        <dbReference type="EMBL" id="EDM03191.1"/>
    </source>
</evidence>